<reference evidence="3 4" key="1">
    <citation type="submission" date="2022-01" db="EMBL/GenBank/DDBJ databases">
        <authorList>
            <person name="Won M."/>
            <person name="Kim S.-J."/>
            <person name="Kwon S.-W."/>
        </authorList>
    </citation>
    <scope>NUCLEOTIDE SEQUENCE [LARGE SCALE GENOMIC DNA]</scope>
    <source>
        <strain evidence="3 4">KCTC 23505</strain>
    </source>
</reference>
<evidence type="ECO:0000313" key="3">
    <source>
        <dbReference type="EMBL" id="MCF3946222.1"/>
    </source>
</evidence>
<evidence type="ECO:0000313" key="4">
    <source>
        <dbReference type="Proteomes" id="UP001521209"/>
    </source>
</evidence>
<keyword evidence="4" id="KW-1185">Reference proteome</keyword>
<proteinExistence type="inferred from homology"/>
<name>A0ABS9DU49_9PROT</name>
<dbReference type="Proteomes" id="UP001521209">
    <property type="component" value="Unassembled WGS sequence"/>
</dbReference>
<dbReference type="InterPro" id="IPR036291">
    <property type="entry name" value="NAD(P)-bd_dom_sf"/>
</dbReference>
<dbReference type="RefSeq" id="WP_235703458.1">
    <property type="nucleotide sequence ID" value="NZ_JAKGBZ010000008.1"/>
</dbReference>
<dbReference type="EMBL" id="JAKGBZ010000008">
    <property type="protein sequence ID" value="MCF3946222.1"/>
    <property type="molecule type" value="Genomic_DNA"/>
</dbReference>
<dbReference type="SUPFAM" id="SSF51735">
    <property type="entry name" value="NAD(P)-binding Rossmann-fold domains"/>
    <property type="match status" value="1"/>
</dbReference>
<evidence type="ECO:0000256" key="1">
    <source>
        <dbReference type="ARBA" id="ARBA00006484"/>
    </source>
</evidence>
<gene>
    <name evidence="3" type="ORF">L2A60_05940</name>
</gene>
<dbReference type="PRINTS" id="PR00081">
    <property type="entry name" value="GDHRDH"/>
</dbReference>
<dbReference type="Gene3D" id="3.40.50.720">
    <property type="entry name" value="NAD(P)-binding Rossmann-like Domain"/>
    <property type="match status" value="1"/>
</dbReference>
<protein>
    <submittedName>
        <fullName evidence="3">SDR family NAD(P)-dependent oxidoreductase</fullName>
    </submittedName>
</protein>
<comment type="caution">
    <text evidence="3">The sequence shown here is derived from an EMBL/GenBank/DDBJ whole genome shotgun (WGS) entry which is preliminary data.</text>
</comment>
<keyword evidence="2" id="KW-0560">Oxidoreductase</keyword>
<organism evidence="3 4">
    <name type="scientific">Acidiphilium iwatense</name>
    <dbReference type="NCBI Taxonomy" id="768198"/>
    <lineage>
        <taxon>Bacteria</taxon>
        <taxon>Pseudomonadati</taxon>
        <taxon>Pseudomonadota</taxon>
        <taxon>Alphaproteobacteria</taxon>
        <taxon>Acetobacterales</taxon>
        <taxon>Acidocellaceae</taxon>
        <taxon>Acidiphilium</taxon>
    </lineage>
</organism>
<dbReference type="PANTHER" id="PTHR44196">
    <property type="entry name" value="DEHYDROGENASE/REDUCTASE SDR FAMILY MEMBER 7B"/>
    <property type="match status" value="1"/>
</dbReference>
<comment type="similarity">
    <text evidence="1">Belongs to the short-chain dehydrogenases/reductases (SDR) family.</text>
</comment>
<dbReference type="InterPro" id="IPR002347">
    <property type="entry name" value="SDR_fam"/>
</dbReference>
<dbReference type="Pfam" id="PF00106">
    <property type="entry name" value="adh_short"/>
    <property type="match status" value="1"/>
</dbReference>
<evidence type="ECO:0000256" key="2">
    <source>
        <dbReference type="ARBA" id="ARBA00023002"/>
    </source>
</evidence>
<sequence>MAVPKPADGIVWITGASSGIGLALAEAHLARGWRVAATARREPELQALAARFPGKVIVAPADVTDPEAVRRAVATIEAEQTIARAILNAGAYERDTAENFEAARLRKQVELNLIGTAICLETVMPAMIARRAGQIGLVASLAGLAGLPGSVSYSTTKAGLIAMAESLKFDLDKHGIAISAICPGFVKTPMTANNRFPMPFLMEADDAAGRIVGGLDAGRFLIAFPEGLARPLRILRSLPHGVFFPMMSRFGGSSVPGQASAKPPNR</sequence>
<dbReference type="PANTHER" id="PTHR44196:SF1">
    <property type="entry name" value="DEHYDROGENASE_REDUCTASE SDR FAMILY MEMBER 7B"/>
    <property type="match status" value="1"/>
</dbReference>
<accession>A0ABS9DU49</accession>